<evidence type="ECO:0000256" key="3">
    <source>
        <dbReference type="ARBA" id="ARBA00022829"/>
    </source>
</evidence>
<keyword evidence="3" id="KW-0159">Chromosome partition</keyword>
<dbReference type="SUPFAM" id="SSF46785">
    <property type="entry name" value="Winged helix' DNA-binding domain"/>
    <property type="match status" value="2"/>
</dbReference>
<feature type="region of interest" description="Disordered" evidence="5">
    <location>
        <begin position="204"/>
        <end position="259"/>
    </location>
</feature>
<evidence type="ECO:0000256" key="1">
    <source>
        <dbReference type="ARBA" id="ARBA00022490"/>
    </source>
</evidence>
<feature type="compositionally biased region" description="Acidic residues" evidence="5">
    <location>
        <begin position="213"/>
        <end position="239"/>
    </location>
</feature>
<evidence type="ECO:0000313" key="6">
    <source>
        <dbReference type="EMBL" id="OQW53247.1"/>
    </source>
</evidence>
<sequence length="259" mass="28318">MADAGRRLDPHDLFEPPVDVTPHQQAMRVAEALLFAAAEPLDEAKIASRMPDGVDLAAVLADLVSDYAHRGVQLRRIAGKWMLRTADDLAVLLRDETVEVKKLTRAQIETLAIIAYHQPVTRAEIEEIRGVATSKGILDILLDTGWIRMRGRRRTPGRPVTLGTSEQFLVHFGLDAIRDLPGLDELKGTGLIDVRLPAGFAIPLPTDDPALAPDEDPLDGSEAMDELEPLNDGTAEEIDADARDEPQPVSEPPVIDRQS</sequence>
<dbReference type="Gene3D" id="1.10.10.10">
    <property type="entry name" value="Winged helix-like DNA-binding domain superfamily/Winged helix DNA-binding domain"/>
    <property type="match status" value="2"/>
</dbReference>
<evidence type="ECO:0000313" key="7">
    <source>
        <dbReference type="Proteomes" id="UP000192872"/>
    </source>
</evidence>
<comment type="caution">
    <text evidence="6">The sequence shown here is derived from an EMBL/GenBank/DDBJ whole genome shotgun (WGS) entry which is preliminary data.</text>
</comment>
<gene>
    <name evidence="6" type="ORF">A4S15_05655</name>
</gene>
<dbReference type="PANTHER" id="PTHR34298:SF2">
    <property type="entry name" value="SEGREGATION AND CONDENSATION PROTEIN B"/>
    <property type="match status" value="1"/>
</dbReference>
<dbReference type="RefSeq" id="WP_376800910.1">
    <property type="nucleotide sequence ID" value="NZ_DBNB01000038.1"/>
</dbReference>
<organism evidence="6 7">
    <name type="scientific">Candidatus Raskinella chloraquaticus</name>
    <dbReference type="NCBI Taxonomy" id="1951219"/>
    <lineage>
        <taxon>Bacteria</taxon>
        <taxon>Pseudomonadati</taxon>
        <taxon>Pseudomonadota</taxon>
        <taxon>Alphaproteobacteria</taxon>
        <taxon>Hyphomicrobiales</taxon>
        <taxon>Phreatobacteraceae</taxon>
        <taxon>Candidatus Raskinella</taxon>
    </lineage>
</organism>
<keyword evidence="1" id="KW-0963">Cytoplasm</keyword>
<dbReference type="Pfam" id="PF04079">
    <property type="entry name" value="SMC_ScpB"/>
    <property type="match status" value="1"/>
</dbReference>
<name>A0A1W9I108_9HYPH</name>
<dbReference type="GO" id="GO:0051301">
    <property type="term" value="P:cell division"/>
    <property type="evidence" value="ECO:0007669"/>
    <property type="project" value="UniProtKB-KW"/>
</dbReference>
<dbReference type="Proteomes" id="UP000192872">
    <property type="component" value="Unassembled WGS sequence"/>
</dbReference>
<keyword evidence="2" id="KW-0132">Cell division</keyword>
<keyword evidence="4" id="KW-0131">Cell cycle</keyword>
<dbReference type="STRING" id="1827387.A4S15_05655"/>
<evidence type="ECO:0000256" key="2">
    <source>
        <dbReference type="ARBA" id="ARBA00022618"/>
    </source>
</evidence>
<evidence type="ECO:0000256" key="5">
    <source>
        <dbReference type="SAM" id="MobiDB-lite"/>
    </source>
</evidence>
<dbReference type="InterPro" id="IPR005234">
    <property type="entry name" value="ScpB_csome_segregation"/>
</dbReference>
<dbReference type="EMBL" id="LWDL01000010">
    <property type="protein sequence ID" value="OQW53247.1"/>
    <property type="molecule type" value="Genomic_DNA"/>
</dbReference>
<accession>A0A1W9I108</accession>
<evidence type="ECO:0000256" key="4">
    <source>
        <dbReference type="ARBA" id="ARBA00023306"/>
    </source>
</evidence>
<proteinExistence type="predicted"/>
<dbReference type="InterPro" id="IPR036390">
    <property type="entry name" value="WH_DNA-bd_sf"/>
</dbReference>
<protein>
    <submittedName>
        <fullName evidence="6">SMC-Scp complex subunit ScpB</fullName>
    </submittedName>
</protein>
<dbReference type="NCBIfam" id="TIGR00281">
    <property type="entry name" value="SMC-Scp complex subunit ScpB"/>
    <property type="match status" value="1"/>
</dbReference>
<dbReference type="PANTHER" id="PTHR34298">
    <property type="entry name" value="SEGREGATION AND CONDENSATION PROTEIN B"/>
    <property type="match status" value="1"/>
</dbReference>
<reference evidence="6 7" key="1">
    <citation type="journal article" date="2017" name="Water Res.">
        <title>Comammox in drinking water systems.</title>
        <authorList>
            <person name="Wang Y."/>
            <person name="Ma L."/>
            <person name="Mao Y."/>
            <person name="Jiang X."/>
            <person name="Xia Y."/>
            <person name="Yu K."/>
            <person name="Li B."/>
            <person name="Zhang T."/>
        </authorList>
    </citation>
    <scope>NUCLEOTIDE SEQUENCE [LARGE SCALE GENOMIC DNA]</scope>
    <source>
        <strain evidence="6">SG_bin8</strain>
    </source>
</reference>
<dbReference type="InterPro" id="IPR036388">
    <property type="entry name" value="WH-like_DNA-bd_sf"/>
</dbReference>
<dbReference type="AlphaFoldDB" id="A0A1W9I108"/>
<dbReference type="GO" id="GO:0051304">
    <property type="term" value="P:chromosome separation"/>
    <property type="evidence" value="ECO:0007669"/>
    <property type="project" value="InterPro"/>
</dbReference>